<dbReference type="GO" id="GO:0051539">
    <property type="term" value="F:4 iron, 4 sulfur cluster binding"/>
    <property type="evidence" value="ECO:0007669"/>
    <property type="project" value="UniProtKB-KW"/>
</dbReference>
<keyword evidence="7" id="KW-0479">Metal-binding</keyword>
<dbReference type="Gene3D" id="3.20.20.70">
    <property type="entry name" value="Aldolase class I"/>
    <property type="match status" value="1"/>
</dbReference>
<keyword evidence="13" id="KW-0456">Lyase</keyword>
<dbReference type="OrthoDB" id="9782387at2"/>
<evidence type="ECO:0000313" key="14">
    <source>
        <dbReference type="Proteomes" id="UP000234545"/>
    </source>
</evidence>
<dbReference type="Proteomes" id="UP000234545">
    <property type="component" value="Unassembled WGS sequence"/>
</dbReference>
<evidence type="ECO:0000256" key="2">
    <source>
        <dbReference type="ARBA" id="ARBA00003141"/>
    </source>
</evidence>
<dbReference type="SFLD" id="SFLDS00029">
    <property type="entry name" value="Radical_SAM"/>
    <property type="match status" value="1"/>
</dbReference>
<keyword evidence="8" id="KW-0560">Oxidoreductase</keyword>
<comment type="cofactor">
    <cofactor evidence="1">
        <name>[4Fe-4S] cluster</name>
        <dbReference type="ChEBI" id="CHEBI:49883"/>
    </cofactor>
</comment>
<evidence type="ECO:0000256" key="6">
    <source>
        <dbReference type="ARBA" id="ARBA00022691"/>
    </source>
</evidence>
<evidence type="ECO:0000256" key="8">
    <source>
        <dbReference type="ARBA" id="ARBA00023002"/>
    </source>
</evidence>
<gene>
    <name evidence="13" type="primary">pflA</name>
    <name evidence="13" type="ORF">CYJ25_01335</name>
</gene>
<dbReference type="GO" id="GO:0046872">
    <property type="term" value="F:metal ion binding"/>
    <property type="evidence" value="ECO:0007669"/>
    <property type="project" value="UniProtKB-KW"/>
</dbReference>
<dbReference type="InterPro" id="IPR013785">
    <property type="entry name" value="Aldolase_TIM"/>
</dbReference>
<keyword evidence="10" id="KW-0411">Iron-sulfur</keyword>
<name>A0A2I1I714_9ACTO</name>
<dbReference type="PANTHER" id="PTHR30352:SF5">
    <property type="entry name" value="PYRUVATE FORMATE-LYASE 1-ACTIVATING ENZYME"/>
    <property type="match status" value="1"/>
</dbReference>
<keyword evidence="5" id="KW-0004">4Fe-4S</keyword>
<evidence type="ECO:0000256" key="10">
    <source>
        <dbReference type="ARBA" id="ARBA00023014"/>
    </source>
</evidence>
<dbReference type="InterPro" id="IPR001989">
    <property type="entry name" value="Radical_activat_CS"/>
</dbReference>
<evidence type="ECO:0000256" key="3">
    <source>
        <dbReference type="ARBA" id="ARBA00009777"/>
    </source>
</evidence>
<protein>
    <recommendedName>
        <fullName evidence="4">Pyruvate formate-lyase-activating enzyme</fullName>
    </recommendedName>
</protein>
<dbReference type="InterPro" id="IPR007197">
    <property type="entry name" value="rSAM"/>
</dbReference>
<dbReference type="GO" id="GO:0043365">
    <property type="term" value="F:[formate-C-acetyltransferase]-activating enzyme activity"/>
    <property type="evidence" value="ECO:0007669"/>
    <property type="project" value="InterPro"/>
</dbReference>
<evidence type="ECO:0000256" key="4">
    <source>
        <dbReference type="ARBA" id="ARBA00021356"/>
    </source>
</evidence>
<reference evidence="13 14" key="1">
    <citation type="submission" date="2017-12" db="EMBL/GenBank/DDBJ databases">
        <title>Phylogenetic diversity of female urinary microbiome.</title>
        <authorList>
            <person name="Thomas-White K."/>
            <person name="Wolfe A.J."/>
        </authorList>
    </citation>
    <scope>NUCLEOTIDE SEQUENCE [LARGE SCALE GENOMIC DNA]</scope>
    <source>
        <strain evidence="13 14">UMB0250</strain>
    </source>
</reference>
<comment type="similarity">
    <text evidence="3">Belongs to the organic radical-activating enzymes family.</text>
</comment>
<dbReference type="PROSITE" id="PS01087">
    <property type="entry name" value="RADICAL_ACTIVATING"/>
    <property type="match status" value="1"/>
</dbReference>
<dbReference type="PANTHER" id="PTHR30352">
    <property type="entry name" value="PYRUVATE FORMATE-LYASE-ACTIVATING ENZYME"/>
    <property type="match status" value="1"/>
</dbReference>
<evidence type="ECO:0000256" key="11">
    <source>
        <dbReference type="SAM" id="MobiDB-lite"/>
    </source>
</evidence>
<dbReference type="InterPro" id="IPR012838">
    <property type="entry name" value="PFL1_activating"/>
</dbReference>
<dbReference type="Pfam" id="PF04055">
    <property type="entry name" value="Radical_SAM"/>
    <property type="match status" value="1"/>
</dbReference>
<evidence type="ECO:0000256" key="5">
    <source>
        <dbReference type="ARBA" id="ARBA00022485"/>
    </source>
</evidence>
<feature type="domain" description="Radical SAM core" evidence="12">
    <location>
        <begin position="80"/>
        <end position="307"/>
    </location>
</feature>
<evidence type="ECO:0000313" key="13">
    <source>
        <dbReference type="EMBL" id="PKY66910.1"/>
    </source>
</evidence>
<dbReference type="GO" id="GO:0016829">
    <property type="term" value="F:lyase activity"/>
    <property type="evidence" value="ECO:0007669"/>
    <property type="project" value="UniProtKB-KW"/>
</dbReference>
<evidence type="ECO:0000256" key="1">
    <source>
        <dbReference type="ARBA" id="ARBA00001966"/>
    </source>
</evidence>
<dbReference type="AlphaFoldDB" id="A0A2I1I714"/>
<evidence type="ECO:0000256" key="9">
    <source>
        <dbReference type="ARBA" id="ARBA00023004"/>
    </source>
</evidence>
<dbReference type="SFLD" id="SFLDG01066">
    <property type="entry name" value="organic_radical-activating_enz"/>
    <property type="match status" value="1"/>
</dbReference>
<comment type="function">
    <text evidence="2">Activation of pyruvate formate-lyase under anaerobic conditions by generation of an organic free radical, using S-adenosylmethionine and reduced flavodoxin as cosubstrates to produce 5'-deoxy-adenosine.</text>
</comment>
<dbReference type="InterPro" id="IPR058240">
    <property type="entry name" value="rSAM_sf"/>
</dbReference>
<dbReference type="InterPro" id="IPR034457">
    <property type="entry name" value="Organic_radical-activating"/>
</dbReference>
<dbReference type="EMBL" id="PKKJ01000001">
    <property type="protein sequence ID" value="PKY66910.1"/>
    <property type="molecule type" value="Genomic_DNA"/>
</dbReference>
<accession>A0A2I1I714</accession>
<feature type="region of interest" description="Disordered" evidence="11">
    <location>
        <begin position="1"/>
        <end position="51"/>
    </location>
</feature>
<proteinExistence type="inferred from homology"/>
<evidence type="ECO:0000259" key="12">
    <source>
        <dbReference type="PROSITE" id="PS51918"/>
    </source>
</evidence>
<dbReference type="PROSITE" id="PS51918">
    <property type="entry name" value="RADICAL_SAM"/>
    <property type="match status" value="1"/>
</dbReference>
<dbReference type="CDD" id="cd01335">
    <property type="entry name" value="Radical_SAM"/>
    <property type="match status" value="1"/>
</dbReference>
<dbReference type="RefSeq" id="WP_006681277.1">
    <property type="nucleotide sequence ID" value="NZ_PKKJ01000001.1"/>
</dbReference>
<keyword evidence="6" id="KW-0949">S-adenosyl-L-methionine</keyword>
<dbReference type="SUPFAM" id="SSF102114">
    <property type="entry name" value="Radical SAM enzymes"/>
    <property type="match status" value="1"/>
</dbReference>
<keyword evidence="13" id="KW-0670">Pyruvate</keyword>
<evidence type="ECO:0000256" key="7">
    <source>
        <dbReference type="ARBA" id="ARBA00022723"/>
    </source>
</evidence>
<organism evidence="13 14">
    <name type="scientific">Schaalia turicensis</name>
    <dbReference type="NCBI Taxonomy" id="131111"/>
    <lineage>
        <taxon>Bacteria</taxon>
        <taxon>Bacillati</taxon>
        <taxon>Actinomycetota</taxon>
        <taxon>Actinomycetes</taxon>
        <taxon>Actinomycetales</taxon>
        <taxon>Actinomycetaceae</taxon>
        <taxon>Schaalia</taxon>
    </lineage>
</organism>
<sequence>MTELSHTAPVGDGSSIVPTGPIDSHSKLRDQDFQAPTGRVGGQGVAGLGELSDMERTERLRKMHDGTLGSVHSWELVTAVDGPGTRLTIFLNGCGLRCLYCHNPDTFFMKDGTPVEIDEILGRIRRYRKIFRTTGGGVTLSGGEAMMQPEFVRRILAGAKAMGVHTCLDTSGFLGANCDDAMLDNLDLVLLDVKSGIPELYKKVTTGDLQPTVDFGDRLAARGTTRVWIRFVLVPGLTDGKDNIEAIGNIITQWRNVIDRVEVLPFHQMGQDKWDSLGLDYQLRDTKPPSPEATEEVRDYFRLLGFEVH</sequence>
<keyword evidence="9" id="KW-0408">Iron</keyword>
<dbReference type="NCBIfam" id="TIGR02493">
    <property type="entry name" value="PFLA"/>
    <property type="match status" value="1"/>
</dbReference>
<comment type="caution">
    <text evidence="13">The sequence shown here is derived from an EMBL/GenBank/DDBJ whole genome shotgun (WGS) entry which is preliminary data.</text>
</comment>